<dbReference type="AlphaFoldDB" id="A0A6I1MTI4"/>
<gene>
    <name evidence="2" type="ORF">GBZ86_07240</name>
</gene>
<dbReference type="OrthoDB" id="1074132at2"/>
<proteinExistence type="predicted"/>
<protein>
    <recommendedName>
        <fullName evidence="1">LHH domain-containing protein</fullName>
    </recommendedName>
</protein>
<dbReference type="EMBL" id="WHJC01000079">
    <property type="protein sequence ID" value="MPQ43549.1"/>
    <property type="molecule type" value="Genomic_DNA"/>
</dbReference>
<feature type="domain" description="LHH" evidence="1">
    <location>
        <begin position="109"/>
        <end position="184"/>
    </location>
</feature>
<dbReference type="RefSeq" id="WP_152889171.1">
    <property type="nucleotide sequence ID" value="NZ_WHJC01000079.1"/>
</dbReference>
<evidence type="ECO:0000313" key="3">
    <source>
        <dbReference type="Proteomes" id="UP000430345"/>
    </source>
</evidence>
<name>A0A6I1MTI4_9CLOT</name>
<organism evidence="2 3">
    <name type="scientific">Clostridium tarantellae</name>
    <dbReference type="NCBI Taxonomy" id="39493"/>
    <lineage>
        <taxon>Bacteria</taxon>
        <taxon>Bacillati</taxon>
        <taxon>Bacillota</taxon>
        <taxon>Clostridia</taxon>
        <taxon>Eubacteriales</taxon>
        <taxon>Clostridiaceae</taxon>
        <taxon>Clostridium</taxon>
    </lineage>
</organism>
<evidence type="ECO:0000313" key="2">
    <source>
        <dbReference type="EMBL" id="MPQ43549.1"/>
    </source>
</evidence>
<dbReference type="InterPro" id="IPR026834">
    <property type="entry name" value="LHH"/>
</dbReference>
<dbReference type="Pfam" id="PF14411">
    <property type="entry name" value="LHH"/>
    <property type="match status" value="1"/>
</dbReference>
<reference evidence="2 3" key="1">
    <citation type="submission" date="2019-10" db="EMBL/GenBank/DDBJ databases">
        <title>The Genome Sequence of Clostridium tarantellae Isolated from Fish Brain.</title>
        <authorList>
            <person name="Bano L."/>
            <person name="Kiel M."/>
            <person name="Sales G."/>
            <person name="Doxey A.C."/>
            <person name="Mansfield M.J."/>
            <person name="Schiavone M."/>
            <person name="Rossetto O."/>
            <person name="Pirazzini M."/>
            <person name="Dobrindt U."/>
            <person name="Montecucco C."/>
        </authorList>
    </citation>
    <scope>NUCLEOTIDE SEQUENCE [LARGE SCALE GENOMIC DNA]</scope>
    <source>
        <strain evidence="2 3">DSM 3997</strain>
    </source>
</reference>
<evidence type="ECO:0000259" key="1">
    <source>
        <dbReference type="Pfam" id="PF14411"/>
    </source>
</evidence>
<accession>A0A6I1MTI4</accession>
<dbReference type="Proteomes" id="UP000430345">
    <property type="component" value="Unassembled WGS sequence"/>
</dbReference>
<keyword evidence="3" id="KW-1185">Reference proteome</keyword>
<sequence length="191" mass="21695">MMQELAIGEVAKNEQLKEIAASAFREGAGCFKEVIPHLGEKMRGRISSFKEADRPLNYKSLEEVLKNASTEENGIYAKANLEKGEINGRECLKRTDIDYDEKDMFGMSNLERMENGKAPLKNETQIQLHHIGQNMNSPLAELTKAEHIGRGNDTILHNKLKESEIDRSVFNTEKINYWKTRAEQIKLEGGE</sequence>
<comment type="caution">
    <text evidence="2">The sequence shown here is derived from an EMBL/GenBank/DDBJ whole genome shotgun (WGS) entry which is preliminary data.</text>
</comment>